<protein>
    <submittedName>
        <fullName evidence="1">Crotonobetainyl-CoA:carnitine CoA-transferase CaiB</fullName>
    </submittedName>
</protein>
<evidence type="ECO:0000313" key="2">
    <source>
        <dbReference type="Proteomes" id="UP000199163"/>
    </source>
</evidence>
<dbReference type="SUPFAM" id="SSF89796">
    <property type="entry name" value="CoA-transferase family III (CaiB/BaiF)"/>
    <property type="match status" value="1"/>
</dbReference>
<keyword evidence="1" id="KW-0808">Transferase</keyword>
<dbReference type="OrthoDB" id="9797653at2"/>
<dbReference type="InterPro" id="IPR050509">
    <property type="entry name" value="CoA-transferase_III"/>
</dbReference>
<sequence>MTLPLESFRVLDLTRLLPGPYCTLLLADFGADVIKIEAPNGGDYARGEEPKIGDQEQSAIFASLNRNKRSVSIDLKSELGKKMFIDLVKTADVVVESFRPGVMKRLGLDYEELKKYNSKIIYCAITGYGQSGPYAESAGHDLNYLSYSGMLNLQGERSGKPLLSSVQIADIGGGSLMAAIGILLSIIESKSSDKGQFIDISMLDGAVSWMQTILPNFFVSKSQPQRGELPLSGGKACYEVYKTQDNRYLAVAALEEKFWIHFCKLIGKEEFIAKLNAPLEEQTWMKEEIQCIISKKSLKEWTALFKGIEACVSPVLTAEEMMEDPQIKHRHMIEEVDYPGRVKMKQLGIPIKLSRTEGEIRRPSPRLGEHNNEILRELGYSNEQIPNL</sequence>
<gene>
    <name evidence="1" type="ORF">SAMN05192534_12127</name>
</gene>
<dbReference type="PANTHER" id="PTHR48228">
    <property type="entry name" value="SUCCINYL-COA--D-CITRAMALATE COA-TRANSFERASE"/>
    <property type="match status" value="1"/>
</dbReference>
<dbReference type="Gene3D" id="3.30.1540.10">
    <property type="entry name" value="formyl-coa transferase, domain 3"/>
    <property type="match status" value="1"/>
</dbReference>
<dbReference type="InterPro" id="IPR044855">
    <property type="entry name" value="CoA-Trfase_III_dom3_sf"/>
</dbReference>
<dbReference type="GO" id="GO:0016740">
    <property type="term" value="F:transferase activity"/>
    <property type="evidence" value="ECO:0007669"/>
    <property type="project" value="UniProtKB-KW"/>
</dbReference>
<dbReference type="Pfam" id="PF02515">
    <property type="entry name" value="CoA_transf_3"/>
    <property type="match status" value="1"/>
</dbReference>
<dbReference type="RefSeq" id="WP_091275320.1">
    <property type="nucleotide sequence ID" value="NZ_FNDK01000021.1"/>
</dbReference>
<dbReference type="AlphaFoldDB" id="A0A1G8HSW3"/>
<proteinExistence type="predicted"/>
<dbReference type="InterPro" id="IPR023606">
    <property type="entry name" value="CoA-Trfase_III_dom_1_sf"/>
</dbReference>
<accession>A0A1G8HSW3</accession>
<dbReference type="EMBL" id="FNDK01000021">
    <property type="protein sequence ID" value="SDI09580.1"/>
    <property type="molecule type" value="Genomic_DNA"/>
</dbReference>
<name>A0A1G8HSW3_9BACI</name>
<dbReference type="Proteomes" id="UP000199163">
    <property type="component" value="Unassembled WGS sequence"/>
</dbReference>
<dbReference type="Gene3D" id="3.40.50.10540">
    <property type="entry name" value="Crotonobetainyl-coa:carnitine coa-transferase, domain 1"/>
    <property type="match status" value="1"/>
</dbReference>
<dbReference type="InterPro" id="IPR003673">
    <property type="entry name" value="CoA-Trfase_fam_III"/>
</dbReference>
<dbReference type="PANTHER" id="PTHR48228:SF5">
    <property type="entry name" value="ALPHA-METHYLACYL-COA RACEMASE"/>
    <property type="match status" value="1"/>
</dbReference>
<organism evidence="1 2">
    <name type="scientific">Alteribacillus persepolensis</name>
    <dbReference type="NCBI Taxonomy" id="568899"/>
    <lineage>
        <taxon>Bacteria</taxon>
        <taxon>Bacillati</taxon>
        <taxon>Bacillota</taxon>
        <taxon>Bacilli</taxon>
        <taxon>Bacillales</taxon>
        <taxon>Bacillaceae</taxon>
        <taxon>Alteribacillus</taxon>
    </lineage>
</organism>
<keyword evidence="2" id="KW-1185">Reference proteome</keyword>
<reference evidence="2" key="1">
    <citation type="submission" date="2016-10" db="EMBL/GenBank/DDBJ databases">
        <authorList>
            <person name="Varghese N."/>
            <person name="Submissions S."/>
        </authorList>
    </citation>
    <scope>NUCLEOTIDE SEQUENCE [LARGE SCALE GENOMIC DNA]</scope>
    <source>
        <strain evidence="2">DSM 21632</strain>
    </source>
</reference>
<evidence type="ECO:0000313" key="1">
    <source>
        <dbReference type="EMBL" id="SDI09580.1"/>
    </source>
</evidence>
<dbReference type="STRING" id="568899.SAMN05192534_12127"/>